<keyword evidence="3" id="KW-1185">Reference proteome</keyword>
<feature type="domain" description="Antirepressor protein C-terminal" evidence="1">
    <location>
        <begin position="133"/>
        <end position="244"/>
    </location>
</feature>
<evidence type="ECO:0000313" key="2">
    <source>
        <dbReference type="EMBL" id="MCT2042642.1"/>
    </source>
</evidence>
<dbReference type="Pfam" id="PF09669">
    <property type="entry name" value="Phage_pRha"/>
    <property type="match status" value="1"/>
</dbReference>
<dbReference type="InterPro" id="IPR005039">
    <property type="entry name" value="Ant_C"/>
</dbReference>
<comment type="caution">
    <text evidence="2">The sequence shown here is derived from an EMBL/GenBank/DDBJ whole genome shotgun (WGS) entry which is preliminary data.</text>
</comment>
<dbReference type="Proteomes" id="UP001525379">
    <property type="component" value="Unassembled WGS sequence"/>
</dbReference>
<organism evidence="2 3">
    <name type="scientific">Pseudoclavibacter albus</name>
    <dbReference type="NCBI Taxonomy" id="272241"/>
    <lineage>
        <taxon>Bacteria</taxon>
        <taxon>Bacillati</taxon>
        <taxon>Actinomycetota</taxon>
        <taxon>Actinomycetes</taxon>
        <taxon>Micrococcales</taxon>
        <taxon>Microbacteriaceae</taxon>
        <taxon>Pseudoclavibacter</taxon>
    </lineage>
</organism>
<name>A0ABT2HWE7_9MICO</name>
<dbReference type="EMBL" id="JALXSQ010000013">
    <property type="protein sequence ID" value="MCT2042642.1"/>
    <property type="molecule type" value="Genomic_DNA"/>
</dbReference>
<accession>A0ABT2HWE7</accession>
<dbReference type="Pfam" id="PF03374">
    <property type="entry name" value="ANT"/>
    <property type="match status" value="1"/>
</dbReference>
<dbReference type="InterPro" id="IPR014054">
    <property type="entry name" value="Phage_regulatory_Rha"/>
</dbReference>
<sequence>MSGIVTMTADGEPRVASFVIAERTENQHASVLRVIRDNLDDFEAFGRVGFEIAPFETAGGTQRREIAMLNEQQATLLMTFMRNSEIVKAFKIELVKQFYKIRQALVAQTPVLSDEQIVARALEITTRKVAELEARVEVLEPAAVSWQTLASAEGDYPVGDAAKMLARAGIDTGPQRLFEYLASIKWIYRGSDSKWRAYAEPVSRGFLAERPQSHYHPKTGELVLDAPQVRVTVPGLDRLRQRMQHVVEVSNAFA</sequence>
<protein>
    <submittedName>
        <fullName evidence="2">Phage regulatory protein/antirepressor Ant</fullName>
    </submittedName>
</protein>
<evidence type="ECO:0000259" key="1">
    <source>
        <dbReference type="Pfam" id="PF03374"/>
    </source>
</evidence>
<gene>
    <name evidence="2" type="ORF">M3D15_04740</name>
</gene>
<reference evidence="2 3" key="1">
    <citation type="submission" date="2022-04" db="EMBL/GenBank/DDBJ databases">
        <title>Human microbiome associated bacterial genomes.</title>
        <authorList>
            <person name="Sandstrom S."/>
            <person name="Salamzade R."/>
            <person name="Kalan L.R."/>
        </authorList>
    </citation>
    <scope>NUCLEOTIDE SEQUENCE [LARGE SCALE GENOMIC DNA]</scope>
    <source>
        <strain evidence="3">p3-SID1799</strain>
    </source>
</reference>
<proteinExistence type="predicted"/>
<dbReference type="RefSeq" id="WP_260104101.1">
    <property type="nucleotide sequence ID" value="NZ_JALXSQ010000013.1"/>
</dbReference>
<evidence type="ECO:0000313" key="3">
    <source>
        <dbReference type="Proteomes" id="UP001525379"/>
    </source>
</evidence>